<protein>
    <submittedName>
        <fullName evidence="1">Uncharacterized protein</fullName>
    </submittedName>
</protein>
<proteinExistence type="predicted"/>
<accession>A0A1E5QQP8</accession>
<dbReference type="AlphaFoldDB" id="A0A1E5QQP8"/>
<name>A0A1E5QQP8_9CYAN</name>
<dbReference type="EMBL" id="MJGC01000035">
    <property type="protein sequence ID" value="OEJ76653.1"/>
    <property type="molecule type" value="Genomic_DNA"/>
</dbReference>
<evidence type="ECO:0000313" key="1">
    <source>
        <dbReference type="EMBL" id="OEJ76653.1"/>
    </source>
</evidence>
<sequence>MLSGKEGGGKECKVPSSVACFRVAVFRVGKRVGGWGGGEVGGKVQSSEFWVGKRWEKSAVALASAKQSAELIVIKFSDLFFPKP</sequence>
<reference evidence="1" key="1">
    <citation type="submission" date="2016-09" db="EMBL/GenBank/DDBJ databases">
        <title>Draft genome of thermotolerant cyanobacterium Desertifilum sp. strain IPPAS B-1220.</title>
        <authorList>
            <person name="Sinetova M.A."/>
            <person name="Bolakhan K."/>
            <person name="Zayadan B.K."/>
            <person name="Mironov K.S."/>
            <person name="Ustinova V."/>
            <person name="Kupriyanova E.V."/>
            <person name="Sidorov R.A."/>
            <person name="Skrypnik A.N."/>
            <person name="Gogoleva N.E."/>
            <person name="Gogolev Y.V."/>
            <person name="Los D.A."/>
        </authorList>
    </citation>
    <scope>NUCLEOTIDE SEQUENCE [LARGE SCALE GENOMIC DNA]</scope>
    <source>
        <strain evidence="1">IPPAS B-1220</strain>
    </source>
</reference>
<comment type="caution">
    <text evidence="1">The sequence shown here is derived from an EMBL/GenBank/DDBJ whole genome shotgun (WGS) entry which is preliminary data.</text>
</comment>
<organism evidence="1">
    <name type="scientific">Desertifilum tharense IPPAS B-1220</name>
    <dbReference type="NCBI Taxonomy" id="1781255"/>
    <lineage>
        <taxon>Bacteria</taxon>
        <taxon>Bacillati</taxon>
        <taxon>Cyanobacteriota</taxon>
        <taxon>Cyanophyceae</taxon>
        <taxon>Desertifilales</taxon>
        <taxon>Desertifilaceae</taxon>
        <taxon>Desertifilum</taxon>
    </lineage>
</organism>
<gene>
    <name evidence="1" type="ORF">BH720_03610</name>
</gene>